<dbReference type="Proteomes" id="UP001187192">
    <property type="component" value="Unassembled WGS sequence"/>
</dbReference>
<name>A0AA87YU89_FICCA</name>
<protein>
    <submittedName>
        <fullName evidence="1">Uncharacterized protein</fullName>
    </submittedName>
</protein>
<reference evidence="1" key="1">
    <citation type="submission" date="2023-07" db="EMBL/GenBank/DDBJ databases">
        <title>draft genome sequence of fig (Ficus carica).</title>
        <authorList>
            <person name="Takahashi T."/>
            <person name="Nishimura K."/>
        </authorList>
    </citation>
    <scope>NUCLEOTIDE SEQUENCE</scope>
</reference>
<proteinExistence type="predicted"/>
<accession>A0AA87YU89</accession>
<evidence type="ECO:0000313" key="2">
    <source>
        <dbReference type="Proteomes" id="UP001187192"/>
    </source>
</evidence>
<comment type="caution">
    <text evidence="1">The sequence shown here is derived from an EMBL/GenBank/DDBJ whole genome shotgun (WGS) entry which is preliminary data.</text>
</comment>
<keyword evidence="2" id="KW-1185">Reference proteome</keyword>
<gene>
    <name evidence="1" type="ORF">TIFTF001_043637</name>
</gene>
<dbReference type="EMBL" id="BTGU01002891">
    <property type="protein sequence ID" value="GMN23107.1"/>
    <property type="molecule type" value="Genomic_DNA"/>
</dbReference>
<organism evidence="1 2">
    <name type="scientific">Ficus carica</name>
    <name type="common">Common fig</name>
    <dbReference type="NCBI Taxonomy" id="3494"/>
    <lineage>
        <taxon>Eukaryota</taxon>
        <taxon>Viridiplantae</taxon>
        <taxon>Streptophyta</taxon>
        <taxon>Embryophyta</taxon>
        <taxon>Tracheophyta</taxon>
        <taxon>Spermatophyta</taxon>
        <taxon>Magnoliopsida</taxon>
        <taxon>eudicotyledons</taxon>
        <taxon>Gunneridae</taxon>
        <taxon>Pentapetalae</taxon>
        <taxon>rosids</taxon>
        <taxon>fabids</taxon>
        <taxon>Rosales</taxon>
        <taxon>Moraceae</taxon>
        <taxon>Ficeae</taxon>
        <taxon>Ficus</taxon>
    </lineage>
</organism>
<evidence type="ECO:0000313" key="1">
    <source>
        <dbReference type="EMBL" id="GMN23107.1"/>
    </source>
</evidence>
<sequence length="143" mass="15827">MTVFKNRRGNLEASAFMTKCNPKDHISWSLDALGQHAGDRNLRLCEFSKSLTGRAYTRYTTLALGTIHTNALDKENNIQFVKPKGTNACESEMKRPSTSCLIPVSVQDCGSDTAKQVECQNQEDIQPVSVDSKPAVENYNLDA</sequence>
<dbReference type="AlphaFoldDB" id="A0AA87YU89"/>